<dbReference type="EMBL" id="UGHZ01000001">
    <property type="protein sequence ID" value="STP09824.1"/>
    <property type="molecule type" value="Genomic_DNA"/>
</dbReference>
<organism evidence="2 3">
    <name type="scientific">Helicobacter cinaedi</name>
    <dbReference type="NCBI Taxonomy" id="213"/>
    <lineage>
        <taxon>Bacteria</taxon>
        <taxon>Pseudomonadati</taxon>
        <taxon>Campylobacterota</taxon>
        <taxon>Epsilonproteobacteria</taxon>
        <taxon>Campylobacterales</taxon>
        <taxon>Helicobacteraceae</taxon>
        <taxon>Helicobacter</taxon>
    </lineage>
</organism>
<dbReference type="AlphaFoldDB" id="A0A377JQC7"/>
<proteinExistence type="predicted"/>
<protein>
    <submittedName>
        <fullName evidence="2">Outer membrane protein</fullName>
    </submittedName>
</protein>
<keyword evidence="1" id="KW-0732">Signal</keyword>
<evidence type="ECO:0000313" key="3">
    <source>
        <dbReference type="Proteomes" id="UP000255335"/>
    </source>
</evidence>
<feature type="chain" id="PRO_5016986484" evidence="1">
    <location>
        <begin position="21"/>
        <end position="172"/>
    </location>
</feature>
<feature type="signal peptide" evidence="1">
    <location>
        <begin position="1"/>
        <end position="20"/>
    </location>
</feature>
<gene>
    <name evidence="2" type="ORF">NCTC12221_01273</name>
</gene>
<accession>A0A377JQC7</accession>
<dbReference type="RefSeq" id="WP_115026426.1">
    <property type="nucleotide sequence ID" value="NZ_AP025204.1"/>
</dbReference>
<sequence>MKKYLLSLLFAAGFGANAFAVSIAGFEISPEFGFAAGKIKAETKEDSSIAIDSYGAFGRVWLGAFDLVVAPQVKYDFNKGDGAKFRNLQYGVSAGYNIGLIIARLTPYVGVNHSSFSDIFKDTTSYNAGLKLKFDLLPISLGLLYTYQNPEFRGSTETQTMHNIQALIGLHF</sequence>
<name>A0A377JQC7_9HELI</name>
<reference evidence="2 3" key="1">
    <citation type="submission" date="2018-06" db="EMBL/GenBank/DDBJ databases">
        <authorList>
            <consortium name="Pathogen Informatics"/>
            <person name="Doyle S."/>
        </authorList>
    </citation>
    <scope>NUCLEOTIDE SEQUENCE [LARGE SCALE GENOMIC DNA]</scope>
    <source>
        <strain evidence="2 3">NCTC12221</strain>
    </source>
</reference>
<dbReference type="Proteomes" id="UP000255335">
    <property type="component" value="Unassembled WGS sequence"/>
</dbReference>
<evidence type="ECO:0000256" key="1">
    <source>
        <dbReference type="SAM" id="SignalP"/>
    </source>
</evidence>
<evidence type="ECO:0000313" key="2">
    <source>
        <dbReference type="EMBL" id="STP09824.1"/>
    </source>
</evidence>